<dbReference type="SUPFAM" id="SSF56112">
    <property type="entry name" value="Protein kinase-like (PK-like)"/>
    <property type="match status" value="1"/>
</dbReference>
<dbReference type="InterPro" id="IPR000719">
    <property type="entry name" value="Prot_kinase_dom"/>
</dbReference>
<gene>
    <name evidence="2" type="ORF">RclHR1_13530003</name>
</gene>
<dbReference type="InterPro" id="IPR011009">
    <property type="entry name" value="Kinase-like_dom_sf"/>
</dbReference>
<evidence type="ECO:0000259" key="1">
    <source>
        <dbReference type="PROSITE" id="PS50011"/>
    </source>
</evidence>
<evidence type="ECO:0000313" key="2">
    <source>
        <dbReference type="EMBL" id="GBB87070.1"/>
    </source>
</evidence>
<name>A0A2Z6QA68_9GLOM</name>
<sequence length="838" mass="99214">MDKCKKCDQQYTNIENKWCKPCQINYLKENFTNWSSGNEKIDNIIQRMQLEIKNFYSKIVEWVPYYEFDEECKIYSKVSSGKWKNGPLYWNSHHEEYIRSTPNIEFTLKRSSNNVDDLLNEVNKYPIGHNNHIIHIYGITQNPDTKNYILILDYMYSEYHLSDCAKCDKMYIRVYSKLCKPCHINSLKESFGNWTSGNEKIDRFTQEMQLSITESQIIIEWISYNKFNNIEKLDENGYTIVYSALWSCASKSRLYYKKVILENLCNSYNNLDRFLNETYEKIKLNESTVYGISQNPDTKDYIIILNIEYCCEKCYRLYTYYDEKWCKHCQINYLDESTSWTGEEKIDDFIEEETRLKINCYTDMIFEWIPYSQFTDVKEIGTYGSSTVYSAIWKNGPLSCFLINEVNKYPIKNKNITLTIYGISQNPNTKYYTLILNDEYLKYLEYCCTKCDKLYTDTNLKWCEICQMNDLKKDFKNWTSGNENVDKFIQEMKLKAYRHKDIPFEWIPYDQFNNIKKVGKGGFAIVYSAIWKDGPKYHYQNDRKNLNKLIALKSLNDSQNITSEFLKEIQSYSREMRYTSNSSNILKIYGMSQNPDTNNYIMILEYANGGNFDDYWIKKNYKSFNWNQKVNTLCNIIKGLKEIHQKSMVHRDFHTGNILFDSLHDKTYISDMGLCGEVGNIDEKNIYGVMPYVAPEVLRGRPYTQAADIYSFGMIMYFTATGRQPFQNCAHDQFLVLDICEGIRPVINEPVAPKCYIDLMKKCWDLNPDDRPNVIELEKLINSFKYVIKTKFKEADEYRKANLASFKNNLSATHPQAIYTSRLLNPFTKDLLNYVDDQ</sequence>
<dbReference type="InterPro" id="IPR051681">
    <property type="entry name" value="Ser/Thr_Kinases-Pseudokinases"/>
</dbReference>
<dbReference type="PROSITE" id="PS50011">
    <property type="entry name" value="PROTEIN_KINASE_DOM"/>
    <property type="match status" value="1"/>
</dbReference>
<dbReference type="GO" id="GO:0005524">
    <property type="term" value="F:ATP binding"/>
    <property type="evidence" value="ECO:0007669"/>
    <property type="project" value="InterPro"/>
</dbReference>
<dbReference type="AlphaFoldDB" id="A0A2Z6QA68"/>
<protein>
    <recommendedName>
        <fullName evidence="1">Protein kinase domain-containing protein</fullName>
    </recommendedName>
</protein>
<organism evidence="2 3">
    <name type="scientific">Rhizophagus clarus</name>
    <dbReference type="NCBI Taxonomy" id="94130"/>
    <lineage>
        <taxon>Eukaryota</taxon>
        <taxon>Fungi</taxon>
        <taxon>Fungi incertae sedis</taxon>
        <taxon>Mucoromycota</taxon>
        <taxon>Glomeromycotina</taxon>
        <taxon>Glomeromycetes</taxon>
        <taxon>Glomerales</taxon>
        <taxon>Glomeraceae</taxon>
        <taxon>Rhizophagus</taxon>
    </lineage>
</organism>
<dbReference type="Proteomes" id="UP000247702">
    <property type="component" value="Unassembled WGS sequence"/>
</dbReference>
<dbReference type="GO" id="GO:0004674">
    <property type="term" value="F:protein serine/threonine kinase activity"/>
    <property type="evidence" value="ECO:0007669"/>
    <property type="project" value="TreeGrafter"/>
</dbReference>
<dbReference type="PANTHER" id="PTHR44329">
    <property type="entry name" value="SERINE/THREONINE-PROTEIN KINASE TNNI3K-RELATED"/>
    <property type="match status" value="1"/>
</dbReference>
<dbReference type="EMBL" id="BEXD01000395">
    <property type="protein sequence ID" value="GBB87070.1"/>
    <property type="molecule type" value="Genomic_DNA"/>
</dbReference>
<evidence type="ECO:0000313" key="3">
    <source>
        <dbReference type="Proteomes" id="UP000247702"/>
    </source>
</evidence>
<proteinExistence type="predicted"/>
<keyword evidence="3" id="KW-1185">Reference proteome</keyword>
<comment type="caution">
    <text evidence="2">The sequence shown here is derived from an EMBL/GenBank/DDBJ whole genome shotgun (WGS) entry which is preliminary data.</text>
</comment>
<reference evidence="2 3" key="1">
    <citation type="submission" date="2017-11" db="EMBL/GenBank/DDBJ databases">
        <title>The genome of Rhizophagus clarus HR1 reveals common genetic basis of auxotrophy among arbuscular mycorrhizal fungi.</title>
        <authorList>
            <person name="Kobayashi Y."/>
        </authorList>
    </citation>
    <scope>NUCLEOTIDE SEQUENCE [LARGE SCALE GENOMIC DNA]</scope>
    <source>
        <strain evidence="2 3">HR1</strain>
    </source>
</reference>
<dbReference type="Gene3D" id="1.10.510.10">
    <property type="entry name" value="Transferase(Phosphotransferase) domain 1"/>
    <property type="match status" value="1"/>
</dbReference>
<feature type="domain" description="Protein kinase" evidence="1">
    <location>
        <begin position="512"/>
        <end position="785"/>
    </location>
</feature>
<dbReference type="Pfam" id="PF07714">
    <property type="entry name" value="PK_Tyr_Ser-Thr"/>
    <property type="match status" value="1"/>
</dbReference>
<dbReference type="InterPro" id="IPR001245">
    <property type="entry name" value="Ser-Thr/Tyr_kinase_cat_dom"/>
</dbReference>
<accession>A0A2Z6QA68</accession>